<dbReference type="SUPFAM" id="SSF49899">
    <property type="entry name" value="Concanavalin A-like lectins/glucanases"/>
    <property type="match status" value="1"/>
</dbReference>
<feature type="non-terminal residue" evidence="4">
    <location>
        <position position="1"/>
    </location>
</feature>
<dbReference type="AlphaFoldDB" id="X0V6Y5"/>
<proteinExistence type="predicted"/>
<dbReference type="Gene3D" id="2.60.120.200">
    <property type="match status" value="1"/>
</dbReference>
<dbReference type="InterPro" id="IPR013783">
    <property type="entry name" value="Ig-like_fold"/>
</dbReference>
<keyword evidence="1" id="KW-0732">Signal</keyword>
<dbReference type="InterPro" id="IPR006558">
    <property type="entry name" value="LamG-like"/>
</dbReference>
<feature type="domain" description="LamG-like jellyroll fold" evidence="3">
    <location>
        <begin position="5"/>
        <end position="152"/>
    </location>
</feature>
<comment type="caution">
    <text evidence="4">The sequence shown here is derived from an EMBL/GenBank/DDBJ whole genome shotgun (WGS) entry which is preliminary data.</text>
</comment>
<keyword evidence="2" id="KW-1015">Disulfide bond</keyword>
<sequence length="272" mass="29263">DVIGPGITLAAWIRPEGFDIGDARIITKQKTWSSSDIWWMLSTYTDGTALRMRLKTDDGGADNGTTTMWSDAGYLEAGVWSHVAATYDGSEMRLYHNGVEIMSTKKTGTIQTDPTAAVAIGNGPLGDPGGLRATFHGLIDDLRIYNSALSEQELLGVMQGGGVSYPFASRPAPADGALYADIWVNLSWNPGDSAVSHDVYLGDNFDDVNAGAEDTFVGNQPGTLLMVGFPGFPYPDGLVPGTTYYWRIDEVNDTDPNSPWKGGVWSFSIPPK</sequence>
<feature type="non-terminal residue" evidence="4">
    <location>
        <position position="272"/>
    </location>
</feature>
<evidence type="ECO:0000256" key="2">
    <source>
        <dbReference type="ARBA" id="ARBA00023157"/>
    </source>
</evidence>
<dbReference type="Pfam" id="PF13385">
    <property type="entry name" value="Laminin_G_3"/>
    <property type="match status" value="1"/>
</dbReference>
<evidence type="ECO:0000256" key="1">
    <source>
        <dbReference type="ARBA" id="ARBA00022729"/>
    </source>
</evidence>
<evidence type="ECO:0000259" key="3">
    <source>
        <dbReference type="SMART" id="SM00560"/>
    </source>
</evidence>
<name>X0V6Y5_9ZZZZ</name>
<gene>
    <name evidence="4" type="ORF">S01H1_34074</name>
</gene>
<organism evidence="4">
    <name type="scientific">marine sediment metagenome</name>
    <dbReference type="NCBI Taxonomy" id="412755"/>
    <lineage>
        <taxon>unclassified sequences</taxon>
        <taxon>metagenomes</taxon>
        <taxon>ecological metagenomes</taxon>
    </lineage>
</organism>
<evidence type="ECO:0000313" key="4">
    <source>
        <dbReference type="EMBL" id="GAG13929.1"/>
    </source>
</evidence>
<dbReference type="EMBL" id="BARS01021191">
    <property type="protein sequence ID" value="GAG13929.1"/>
    <property type="molecule type" value="Genomic_DNA"/>
</dbReference>
<dbReference type="SMART" id="SM00560">
    <property type="entry name" value="LamGL"/>
    <property type="match status" value="1"/>
</dbReference>
<accession>X0V6Y5</accession>
<reference evidence="4" key="1">
    <citation type="journal article" date="2014" name="Front. Microbiol.">
        <title>High frequency of phylogenetically diverse reductive dehalogenase-homologous genes in deep subseafloor sedimentary metagenomes.</title>
        <authorList>
            <person name="Kawai M."/>
            <person name="Futagami T."/>
            <person name="Toyoda A."/>
            <person name="Takaki Y."/>
            <person name="Nishi S."/>
            <person name="Hori S."/>
            <person name="Arai W."/>
            <person name="Tsubouchi T."/>
            <person name="Morono Y."/>
            <person name="Uchiyama I."/>
            <person name="Ito T."/>
            <person name="Fujiyama A."/>
            <person name="Inagaki F."/>
            <person name="Takami H."/>
        </authorList>
    </citation>
    <scope>NUCLEOTIDE SEQUENCE</scope>
    <source>
        <strain evidence="4">Expedition CK06-06</strain>
    </source>
</reference>
<dbReference type="InterPro" id="IPR013320">
    <property type="entry name" value="ConA-like_dom_sf"/>
</dbReference>
<protein>
    <recommendedName>
        <fullName evidence="3">LamG-like jellyroll fold domain-containing protein</fullName>
    </recommendedName>
</protein>
<dbReference type="Gene3D" id="2.60.40.10">
    <property type="entry name" value="Immunoglobulins"/>
    <property type="match status" value="1"/>
</dbReference>